<evidence type="ECO:0000313" key="2">
    <source>
        <dbReference type="Proteomes" id="UP001595803"/>
    </source>
</evidence>
<reference evidence="2" key="1">
    <citation type="journal article" date="2019" name="Int. J. Syst. Evol. Microbiol.">
        <title>The Global Catalogue of Microorganisms (GCM) 10K type strain sequencing project: providing services to taxonomists for standard genome sequencing and annotation.</title>
        <authorList>
            <consortium name="The Broad Institute Genomics Platform"/>
            <consortium name="The Broad Institute Genome Sequencing Center for Infectious Disease"/>
            <person name="Wu L."/>
            <person name="Ma J."/>
        </authorList>
    </citation>
    <scope>NUCLEOTIDE SEQUENCE [LARGE SCALE GENOMIC DNA]</scope>
    <source>
        <strain evidence="2">CCTCC AB 2017081</strain>
    </source>
</reference>
<gene>
    <name evidence="1" type="ORF">ACFOSB_11685</name>
</gene>
<dbReference type="EMBL" id="JBHRZG010000011">
    <property type="protein sequence ID" value="MFC3833519.1"/>
    <property type="molecule type" value="Genomic_DNA"/>
</dbReference>
<dbReference type="RefSeq" id="WP_380102152.1">
    <property type="nucleotide sequence ID" value="NZ_JBHRZG010000011.1"/>
</dbReference>
<organism evidence="1 2">
    <name type="scientific">Deinococcus rufus</name>
    <dbReference type="NCBI Taxonomy" id="2136097"/>
    <lineage>
        <taxon>Bacteria</taxon>
        <taxon>Thermotogati</taxon>
        <taxon>Deinococcota</taxon>
        <taxon>Deinococci</taxon>
        <taxon>Deinococcales</taxon>
        <taxon>Deinococcaceae</taxon>
        <taxon>Deinococcus</taxon>
    </lineage>
</organism>
<proteinExistence type="predicted"/>
<dbReference type="Proteomes" id="UP001595803">
    <property type="component" value="Unassembled WGS sequence"/>
</dbReference>
<keyword evidence="2" id="KW-1185">Reference proteome</keyword>
<sequence length="153" mass="16039">MYEVTLSPANGLHQSVDFPLVIKYPPEYGVQAGDSARMQLRPALDSAVVLGTLTTDVGGGITVTGTSGGTGTVTVLLAGERSAAWPITETQFGETVNRYRPLDPAEAPTLSDPESYLVLPVVGTLIVTAPDGIDRPGTLDLRLLFEASATRTP</sequence>
<evidence type="ECO:0000313" key="1">
    <source>
        <dbReference type="EMBL" id="MFC3833519.1"/>
    </source>
</evidence>
<comment type="caution">
    <text evidence="1">The sequence shown here is derived from an EMBL/GenBank/DDBJ whole genome shotgun (WGS) entry which is preliminary data.</text>
</comment>
<accession>A0ABV7Z936</accession>
<name>A0ABV7Z936_9DEIO</name>
<protein>
    <submittedName>
        <fullName evidence="1">Uncharacterized protein</fullName>
    </submittedName>
</protein>